<dbReference type="Gene3D" id="1.20.1050.10">
    <property type="match status" value="1"/>
</dbReference>
<reference evidence="3" key="1">
    <citation type="journal article" date="2008" name="Genome Res.">
        <title>Multigenome DNA sequence conservation identifies Hox cis-regulatory elements.</title>
        <authorList>
            <person name="Kuntz S.G."/>
            <person name="Schwarz E.M."/>
            <person name="DeModena J.A."/>
            <person name="De Buysscher T."/>
            <person name="Trout D."/>
            <person name="Shizuya H."/>
            <person name="Sternberg P.W."/>
            <person name="Wold B.J."/>
        </authorList>
    </citation>
    <scope>NUCLEOTIDE SEQUENCE</scope>
    <source>
        <strain evidence="3">PS1010</strain>
    </source>
</reference>
<dbReference type="PANTHER" id="PTHR12289">
    <property type="entry name" value="METAXIN RELATED"/>
    <property type="match status" value="1"/>
</dbReference>
<evidence type="ECO:0000313" key="3">
    <source>
        <dbReference type="EMBL" id="ACI49217.1"/>
    </source>
</evidence>
<dbReference type="Pfam" id="PF17172">
    <property type="entry name" value="GST_N_4"/>
    <property type="match status" value="1"/>
</dbReference>
<name>B6VBX4_9PELO</name>
<dbReference type="CDD" id="cd03193">
    <property type="entry name" value="GST_C_Metaxin"/>
    <property type="match status" value="1"/>
</dbReference>
<organism evidence="3">
    <name type="scientific">Caenorhabditis angaria</name>
    <dbReference type="NCBI Taxonomy" id="860376"/>
    <lineage>
        <taxon>Eukaryota</taxon>
        <taxon>Metazoa</taxon>
        <taxon>Ecdysozoa</taxon>
        <taxon>Nematoda</taxon>
        <taxon>Chromadorea</taxon>
        <taxon>Rhabditida</taxon>
        <taxon>Rhabditina</taxon>
        <taxon>Rhabditomorpha</taxon>
        <taxon>Rhabditoidea</taxon>
        <taxon>Rhabditidae</taxon>
        <taxon>Peloderinae</taxon>
        <taxon>Caenorhabditis</taxon>
    </lineage>
</organism>
<feature type="domain" description="Metaxin glutathione S-transferase" evidence="1">
    <location>
        <begin position="173"/>
        <end position="238"/>
    </location>
</feature>
<dbReference type="InterPro" id="IPR050931">
    <property type="entry name" value="Mito_Protein_Transport_Metaxin"/>
</dbReference>
<dbReference type="InterPro" id="IPR012336">
    <property type="entry name" value="Thioredoxin-like_fold"/>
</dbReference>
<dbReference type="SUPFAM" id="SSF47616">
    <property type="entry name" value="GST C-terminal domain-like"/>
    <property type="match status" value="1"/>
</dbReference>
<accession>B6VBX4</accession>
<sequence length="251" mass="29399">MSRRIALLTSLPKTAVVPYYSPSCLFLETVLRSKNIPYDTIQCSIWNVIPREHLYPIITVDNYCFANVMEGIDYLLSKYQKSIDNVLNPIERAQSLAFSALLDELSWMLAYSRAHDFSWLRDDRKILEDFSKIQIYFWRNVIVPRLQKKTLNRVRGYGLSGKNAKKEVTSRTEAMLEALSAQLSSNKYFFNVKEPSWLDCKAFAVLAQFKYTPLINEARIKQFLKERTPNLMTFVTRIKDEFWSDWMSISD</sequence>
<dbReference type="GO" id="GO:0005737">
    <property type="term" value="C:cytoplasm"/>
    <property type="evidence" value="ECO:0007669"/>
    <property type="project" value="TreeGrafter"/>
</dbReference>
<proteinExistence type="predicted"/>
<dbReference type="Pfam" id="PF17171">
    <property type="entry name" value="GST_C_6"/>
    <property type="match status" value="1"/>
</dbReference>
<protein>
    <recommendedName>
        <fullName evidence="4">GST C-terminal domain-containing protein</fullName>
    </recommendedName>
</protein>
<evidence type="ECO:0000259" key="2">
    <source>
        <dbReference type="Pfam" id="PF17172"/>
    </source>
</evidence>
<dbReference type="AlphaFoldDB" id="B6VBX4"/>
<evidence type="ECO:0000259" key="1">
    <source>
        <dbReference type="Pfam" id="PF17171"/>
    </source>
</evidence>
<dbReference type="InterPro" id="IPR033468">
    <property type="entry name" value="Metaxin_GST"/>
</dbReference>
<gene>
    <name evidence="3" type="ORF">Csp3_JD05.002</name>
</gene>
<dbReference type="InterPro" id="IPR036282">
    <property type="entry name" value="Glutathione-S-Trfase_C_sf"/>
</dbReference>
<dbReference type="EMBL" id="FJ362379">
    <property type="protein sequence ID" value="ACI49217.1"/>
    <property type="molecule type" value="Genomic_DNA"/>
</dbReference>
<evidence type="ECO:0008006" key="4">
    <source>
        <dbReference type="Google" id="ProtNLM"/>
    </source>
</evidence>
<feature type="domain" description="Thioredoxin-like fold" evidence="2">
    <location>
        <begin position="22"/>
        <end position="116"/>
    </location>
</feature>
<dbReference type="PANTHER" id="PTHR12289:SF41">
    <property type="entry name" value="FAILED AXON CONNECTIONS-RELATED"/>
    <property type="match status" value="1"/>
</dbReference>